<dbReference type="Proteomes" id="UP001499852">
    <property type="component" value="Unassembled WGS sequence"/>
</dbReference>
<sequence>MRLYHPRQDHWSEHFRLNGAQIIPLTEIGEATLQLLDLNGSDRLLLRRALVKAARYPCVEALAYLRE</sequence>
<name>A0ABP9NZK2_9BACT</name>
<evidence type="ECO:0000313" key="2">
    <source>
        <dbReference type="Proteomes" id="UP001499852"/>
    </source>
</evidence>
<protein>
    <submittedName>
        <fullName evidence="1">Uncharacterized protein</fullName>
    </submittedName>
</protein>
<accession>A0ABP9NZK2</accession>
<reference evidence="2" key="1">
    <citation type="journal article" date="2019" name="Int. J. Syst. Evol. Microbiol.">
        <title>The Global Catalogue of Microorganisms (GCM) 10K type strain sequencing project: providing services to taxonomists for standard genome sequencing and annotation.</title>
        <authorList>
            <consortium name="The Broad Institute Genomics Platform"/>
            <consortium name="The Broad Institute Genome Sequencing Center for Infectious Disease"/>
            <person name="Wu L."/>
            <person name="Ma J."/>
        </authorList>
    </citation>
    <scope>NUCLEOTIDE SEQUENCE [LARGE SCALE GENOMIC DNA]</scope>
    <source>
        <strain evidence="2">JCM 18053</strain>
    </source>
</reference>
<proteinExistence type="predicted"/>
<dbReference type="EMBL" id="BAABIA010000002">
    <property type="protein sequence ID" value="GAA5137001.1"/>
    <property type="molecule type" value="Genomic_DNA"/>
</dbReference>
<keyword evidence="2" id="KW-1185">Reference proteome</keyword>
<evidence type="ECO:0000313" key="1">
    <source>
        <dbReference type="EMBL" id="GAA5137001.1"/>
    </source>
</evidence>
<comment type="caution">
    <text evidence="1">The sequence shown here is derived from an EMBL/GenBank/DDBJ whole genome shotgun (WGS) entry which is preliminary data.</text>
</comment>
<gene>
    <name evidence="1" type="ORF">GCM10023213_12990</name>
</gene>
<organism evidence="1 2">
    <name type="scientific">Prosthecobacter algae</name>
    <dbReference type="NCBI Taxonomy" id="1144682"/>
    <lineage>
        <taxon>Bacteria</taxon>
        <taxon>Pseudomonadati</taxon>
        <taxon>Verrucomicrobiota</taxon>
        <taxon>Verrucomicrobiia</taxon>
        <taxon>Verrucomicrobiales</taxon>
        <taxon>Verrucomicrobiaceae</taxon>
        <taxon>Prosthecobacter</taxon>
    </lineage>
</organism>